<reference evidence="1" key="1">
    <citation type="submission" date="2018-02" db="EMBL/GenBank/DDBJ databases">
        <title>Rhizophora mucronata_Transcriptome.</title>
        <authorList>
            <person name="Meera S.P."/>
            <person name="Sreeshan A."/>
            <person name="Augustine A."/>
        </authorList>
    </citation>
    <scope>NUCLEOTIDE SEQUENCE</scope>
    <source>
        <tissue evidence="1">Leaf</tissue>
    </source>
</reference>
<proteinExistence type="predicted"/>
<evidence type="ECO:0000313" key="1">
    <source>
        <dbReference type="EMBL" id="MBX72496.1"/>
    </source>
</evidence>
<dbReference type="EMBL" id="GGEC01092012">
    <property type="protein sequence ID" value="MBX72496.1"/>
    <property type="molecule type" value="Transcribed_RNA"/>
</dbReference>
<protein>
    <submittedName>
        <fullName evidence="1">Uncharacterized protein</fullName>
    </submittedName>
</protein>
<organism evidence="1">
    <name type="scientific">Rhizophora mucronata</name>
    <name type="common">Asiatic mangrove</name>
    <dbReference type="NCBI Taxonomy" id="61149"/>
    <lineage>
        <taxon>Eukaryota</taxon>
        <taxon>Viridiplantae</taxon>
        <taxon>Streptophyta</taxon>
        <taxon>Embryophyta</taxon>
        <taxon>Tracheophyta</taxon>
        <taxon>Spermatophyta</taxon>
        <taxon>Magnoliopsida</taxon>
        <taxon>eudicotyledons</taxon>
        <taxon>Gunneridae</taxon>
        <taxon>Pentapetalae</taxon>
        <taxon>rosids</taxon>
        <taxon>fabids</taxon>
        <taxon>Malpighiales</taxon>
        <taxon>Rhizophoraceae</taxon>
        <taxon>Rhizophora</taxon>
    </lineage>
</organism>
<dbReference type="AlphaFoldDB" id="A0A2P2QZR2"/>
<sequence length="33" mass="3781">MCMTNLNILAFSIQFYGQLRQRNELSCLVTVAC</sequence>
<name>A0A2P2QZR2_RHIMU</name>
<accession>A0A2P2QZR2</accession>